<evidence type="ECO:0000259" key="2">
    <source>
        <dbReference type="PROSITE" id="PS51043"/>
    </source>
</evidence>
<dbReference type="PANTHER" id="PTHR23509:SF10">
    <property type="entry name" value="LD21067P"/>
    <property type="match status" value="1"/>
</dbReference>
<dbReference type="PROSITE" id="PS51043">
    <property type="entry name" value="DDHD"/>
    <property type="match status" value="1"/>
</dbReference>
<reference evidence="3" key="1">
    <citation type="submission" date="2021-01" db="EMBL/GenBank/DDBJ databases">
        <authorList>
            <person name="Corre E."/>
            <person name="Pelletier E."/>
            <person name="Niang G."/>
            <person name="Scheremetjew M."/>
            <person name="Finn R."/>
            <person name="Kale V."/>
            <person name="Holt S."/>
            <person name="Cochrane G."/>
            <person name="Meng A."/>
            <person name="Brown T."/>
            <person name="Cohen L."/>
        </authorList>
    </citation>
    <scope>NUCLEOTIDE SEQUENCE</scope>
    <source>
        <strain evidence="3">Isolate 1302-5</strain>
    </source>
</reference>
<evidence type="ECO:0000256" key="1">
    <source>
        <dbReference type="SAM" id="MobiDB-lite"/>
    </source>
</evidence>
<protein>
    <recommendedName>
        <fullName evidence="2">DDHD domain-containing protein</fullName>
    </recommendedName>
</protein>
<dbReference type="AlphaFoldDB" id="A0A7S4NGM7"/>
<dbReference type="GO" id="GO:0005737">
    <property type="term" value="C:cytoplasm"/>
    <property type="evidence" value="ECO:0007669"/>
    <property type="project" value="TreeGrafter"/>
</dbReference>
<gene>
    <name evidence="3" type="ORF">OAUR00152_LOCUS40815</name>
</gene>
<feature type="region of interest" description="Disordered" evidence="1">
    <location>
        <begin position="426"/>
        <end position="448"/>
    </location>
</feature>
<dbReference type="InterPro" id="IPR004177">
    <property type="entry name" value="DDHD_dom"/>
</dbReference>
<sequence length="1191" mass="131395">MTVTAPIDLLDTAVRRGGLRRRRSREPGLSPSSGDHHHHQCGRNRVHRVTTSESALRGGGFAFDGESLRRVREVGKRAALAGKRKIWDTNDAGHHVAESAVDAWESTYLGLRSLLIASARSAASTYGAVKSAASGIENNLLVPVRDAVLLPAFAGGERAVAEAAGFVSSNEARQLAVGTHELVRRTPFVGENVLAPALRVSADLLVTAWTVAQYPIPSRTAVRTAVDDSLTVTKLALRNSSRAIYYYMNIVDATITRTMMHTQWKILGSGPYSSLSPDHKCEILDHISERYFALSDRHPVSRYEFAAHIALKNRALYNDLVLSGLLWSRARGNERTKDDDWLSPDPPLYWTQEVPLLLHGERRGTGVDVVVSPLWFHLPYVNGKRPGNDTPWVRFLPADEEKLEEGFNACFDAFGFQDEGATPELGVLGSDGQDTRTTSTGIPVVEDDDLSDFDDALEDHSVESCHPASGGDLCPDHLPECFPPYACDSSPNEGGQYPTIANWYEPDLDTDVLVDQSRHAVSFITDCDESDSFSLSSHSAKMLPQTKMVMRPTLWRFHGSQTHEVRRAAWLLETNGRGLQPYSDDSSAILEDAYMFLRYYCCASSEPHSSGNGGNNIAGVPPLSVEVRGPDGDELQLVQFQSLTNVTAIQKTLGGAVQVFKRRVYRGGLVASPDKCIPHSGKETSIEGEGLINDACNILDNTDVGNSENYPECEANFDGERSHAVVGNASPSLSIAAPLQSRVPEEPHGGDSDDNADHLVLVIHGIGEMMRSVDVFGMGLPALCSIVDCCGWLRRNHAAVHAAHFSDFKNVNKNSSFTQEEMASAIMGRVEYLPVEWHDAFALKTKRKTRDSTGGSESTTLKDISLKTIPALREFANDTLLDVLYFMSPPHHDVIIDIVVKELHQIVTRYQRLTGFGGKISILAHSLGSVISWDILSHQTTDLHQSLGSPPGSLSPFICSPRTAKLEDSAPERSGLRYPQLKFRVQHFFMVGSPVAVFLMLRNEHEPLREDFSLPGCARVYNIFHPYDPAAYRIEPLISVRNASVDSKIIPHWKGGLRVKYQTKYILKKLVDETRRRQKSVADAVEAGIAGIGLLDDEFVYEENDELSSTRSDDSGIETIDCGSLNQGRRIDFMLQEKEIENANEYVFALAAHSSYWNEKDLSCFLVRQIFRSSLDEENGCTNNEHANLSA</sequence>
<feature type="domain" description="DDHD" evidence="2">
    <location>
        <begin position="981"/>
        <end position="1172"/>
    </location>
</feature>
<dbReference type="PANTHER" id="PTHR23509">
    <property type="entry name" value="PA-PL1 PHOSPHOLIPASE FAMILY"/>
    <property type="match status" value="1"/>
</dbReference>
<dbReference type="SMART" id="SM01127">
    <property type="entry name" value="DDHD"/>
    <property type="match status" value="1"/>
</dbReference>
<feature type="region of interest" description="Disordered" evidence="1">
    <location>
        <begin position="15"/>
        <end position="50"/>
    </location>
</feature>
<accession>A0A7S4NGM7</accession>
<dbReference type="EMBL" id="HBKQ01059799">
    <property type="protein sequence ID" value="CAE2286758.1"/>
    <property type="molecule type" value="Transcribed_RNA"/>
</dbReference>
<dbReference type="GO" id="GO:0046872">
    <property type="term" value="F:metal ion binding"/>
    <property type="evidence" value="ECO:0007669"/>
    <property type="project" value="InterPro"/>
</dbReference>
<evidence type="ECO:0000313" key="3">
    <source>
        <dbReference type="EMBL" id="CAE2286758.1"/>
    </source>
</evidence>
<dbReference type="GO" id="GO:0004620">
    <property type="term" value="F:phospholipase activity"/>
    <property type="evidence" value="ECO:0007669"/>
    <property type="project" value="TreeGrafter"/>
</dbReference>
<dbReference type="Pfam" id="PF02862">
    <property type="entry name" value="DDHD"/>
    <property type="match status" value="2"/>
</dbReference>
<proteinExistence type="predicted"/>
<dbReference type="InterPro" id="IPR058055">
    <property type="entry name" value="PA-PLA1"/>
</dbReference>
<name>A0A7S4NGM7_9STRA</name>
<organism evidence="3">
    <name type="scientific">Odontella aurita</name>
    <dbReference type="NCBI Taxonomy" id="265563"/>
    <lineage>
        <taxon>Eukaryota</taxon>
        <taxon>Sar</taxon>
        <taxon>Stramenopiles</taxon>
        <taxon>Ochrophyta</taxon>
        <taxon>Bacillariophyta</taxon>
        <taxon>Mediophyceae</taxon>
        <taxon>Biddulphiophycidae</taxon>
        <taxon>Eupodiscales</taxon>
        <taxon>Odontellaceae</taxon>
        <taxon>Odontella</taxon>
    </lineage>
</organism>
<feature type="compositionally biased region" description="Basic residues" evidence="1">
    <location>
        <begin position="36"/>
        <end position="48"/>
    </location>
</feature>